<organism evidence="1 2">
    <name type="scientific">Hafnia alvei</name>
    <dbReference type="NCBI Taxonomy" id="569"/>
    <lineage>
        <taxon>Bacteria</taxon>
        <taxon>Pseudomonadati</taxon>
        <taxon>Pseudomonadota</taxon>
        <taxon>Gammaproteobacteria</taxon>
        <taxon>Enterobacterales</taxon>
        <taxon>Hafniaceae</taxon>
        <taxon>Hafnia</taxon>
    </lineage>
</organism>
<dbReference type="OrthoDB" id="8612233at2"/>
<name>A0A1C6YW21_HAFAL</name>
<gene>
    <name evidence="1" type="ORF">BN1044_00449</name>
</gene>
<dbReference type="Pfam" id="PF08748">
    <property type="entry name" value="Phage_TAC_4"/>
    <property type="match status" value="1"/>
</dbReference>
<accession>A0A1C6YW21</accession>
<protein>
    <submittedName>
        <fullName evidence="1">Phage tail assembly chaperone</fullName>
    </submittedName>
</protein>
<sequence>MATKFTLIPNPTFSKPVTIPRAGADDGELIITFKNKRRSDLESLEKELNEKLVAMREDKKFTNEPTADYLMEICQGWELPEEFNRDNLITLLENYPRAFDAIAQEYTREMMAIREKN</sequence>
<dbReference type="Proteomes" id="UP000094844">
    <property type="component" value="Unassembled WGS sequence"/>
</dbReference>
<dbReference type="RefSeq" id="WP_072307378.1">
    <property type="nucleotide sequence ID" value="NZ_FMIQ01000006.1"/>
</dbReference>
<dbReference type="InterPro" id="IPR014859">
    <property type="entry name" value="Phage_TAC_4"/>
</dbReference>
<evidence type="ECO:0000313" key="2">
    <source>
        <dbReference type="Proteomes" id="UP000094844"/>
    </source>
</evidence>
<reference evidence="1 2" key="1">
    <citation type="submission" date="2016-09" db="EMBL/GenBank/DDBJ databases">
        <authorList>
            <person name="Capua I."/>
            <person name="De Benedictis P."/>
            <person name="Joannis T."/>
            <person name="Lombin L.H."/>
            <person name="Cattoli G."/>
        </authorList>
    </citation>
    <scope>NUCLEOTIDE SEQUENCE [LARGE SCALE GENOMIC DNA]</scope>
    <source>
        <strain evidence="1 2">GB001</strain>
    </source>
</reference>
<proteinExistence type="predicted"/>
<evidence type="ECO:0000313" key="1">
    <source>
        <dbReference type="EMBL" id="SCM50999.1"/>
    </source>
</evidence>
<dbReference type="EMBL" id="FMIQ01000006">
    <property type="protein sequence ID" value="SCM50999.1"/>
    <property type="molecule type" value="Genomic_DNA"/>
</dbReference>
<dbReference type="AlphaFoldDB" id="A0A1C6YW21"/>